<reference evidence="13 14" key="1">
    <citation type="submission" date="2020-02" db="EMBL/GenBank/DDBJ databases">
        <authorList>
            <person name="Ferguson B K."/>
        </authorList>
    </citation>
    <scope>NUCLEOTIDE SEQUENCE [LARGE SCALE GENOMIC DNA]</scope>
</reference>
<feature type="region of interest" description="Disordered" evidence="9">
    <location>
        <begin position="529"/>
        <end position="549"/>
    </location>
</feature>
<dbReference type="Proteomes" id="UP000479190">
    <property type="component" value="Unassembled WGS sequence"/>
</dbReference>
<dbReference type="InterPro" id="IPR027469">
    <property type="entry name" value="Cation_efflux_TMD_sf"/>
</dbReference>
<evidence type="ECO:0000259" key="12">
    <source>
        <dbReference type="Pfam" id="PF16916"/>
    </source>
</evidence>
<dbReference type="SUPFAM" id="SSF160240">
    <property type="entry name" value="Cation efflux protein cytoplasmic domain-like"/>
    <property type="match status" value="1"/>
</dbReference>
<dbReference type="SUPFAM" id="SSF161111">
    <property type="entry name" value="Cation efflux protein transmembrane domain-like"/>
    <property type="match status" value="1"/>
</dbReference>
<dbReference type="PANTHER" id="PTHR45820">
    <property type="entry name" value="FI23527P1"/>
    <property type="match status" value="1"/>
</dbReference>
<keyword evidence="7 10" id="KW-0472">Membrane</keyword>
<comment type="similarity">
    <text evidence="2">Belongs to the cation diffusion facilitator (CDF) transporter (TC 2.A.4) family. SLC30A subfamily.</text>
</comment>
<dbReference type="GO" id="GO:0016020">
    <property type="term" value="C:membrane"/>
    <property type="evidence" value="ECO:0007669"/>
    <property type="project" value="UniProtKB-SubCell"/>
</dbReference>
<evidence type="ECO:0000256" key="9">
    <source>
        <dbReference type="SAM" id="MobiDB-lite"/>
    </source>
</evidence>
<dbReference type="PANTHER" id="PTHR45820:SF4">
    <property type="entry name" value="ZINC TRANSPORTER 63C, ISOFORM F"/>
    <property type="match status" value="1"/>
</dbReference>
<dbReference type="InterPro" id="IPR036837">
    <property type="entry name" value="Cation_efflux_CTD_sf"/>
</dbReference>
<evidence type="ECO:0000256" key="6">
    <source>
        <dbReference type="ARBA" id="ARBA00022989"/>
    </source>
</evidence>
<feature type="compositionally biased region" description="Polar residues" evidence="9">
    <location>
        <begin position="417"/>
        <end position="427"/>
    </location>
</feature>
<evidence type="ECO:0000256" key="1">
    <source>
        <dbReference type="ARBA" id="ARBA00004141"/>
    </source>
</evidence>
<feature type="compositionally biased region" description="Polar residues" evidence="9">
    <location>
        <begin position="602"/>
        <end position="622"/>
    </location>
</feature>
<dbReference type="InterPro" id="IPR027470">
    <property type="entry name" value="Cation_efflux_CTD"/>
</dbReference>
<feature type="compositionally biased region" description="Low complexity" evidence="9">
    <location>
        <begin position="623"/>
        <end position="637"/>
    </location>
</feature>
<keyword evidence="6 10" id="KW-1133">Transmembrane helix</keyword>
<evidence type="ECO:0000259" key="11">
    <source>
        <dbReference type="Pfam" id="PF01545"/>
    </source>
</evidence>
<evidence type="ECO:0000256" key="10">
    <source>
        <dbReference type="SAM" id="Phobius"/>
    </source>
</evidence>
<dbReference type="NCBIfam" id="TIGR01297">
    <property type="entry name" value="CDF"/>
    <property type="match status" value="1"/>
</dbReference>
<protein>
    <recommendedName>
        <fullName evidence="15">Cation efflux protein cytoplasmic domain-containing protein</fullName>
    </recommendedName>
</protein>
<keyword evidence="5" id="KW-0862">Zinc</keyword>
<dbReference type="Gene3D" id="1.20.1510.10">
    <property type="entry name" value="Cation efflux protein transmembrane domain"/>
    <property type="match status" value="1"/>
</dbReference>
<feature type="transmembrane region" description="Helical" evidence="10">
    <location>
        <begin position="825"/>
        <end position="848"/>
    </location>
</feature>
<dbReference type="GO" id="GO:0010312">
    <property type="term" value="P:detoxification of zinc ion"/>
    <property type="evidence" value="ECO:0007669"/>
    <property type="project" value="TreeGrafter"/>
</dbReference>
<gene>
    <name evidence="13" type="ORF">TBRA_LOCUS4762</name>
</gene>
<sequence>MFITTISPGFVASLTSQRTINFGVLPAEADTLVTLAKIPTAVLDSKESIERSLEQAQSEAATLKTENDSLKFCQTEQTENPQSTEVQESHSELNELRADYQRQLQEQIELARIDITNALREKVEVSLNLTTPTPNMHRVRSVKVEALTVQLRELEAKKAETDNELRQALSKIWDLREVIHDLEQQVQSKGEREDILMRQIEQLEEIIVSQTRNQQELSQELEAIRTGNENKQLSDHIGHLQEKDKVIRQMSDDSKDLHRALETIQNKMKESGNVVELRQKLKKERNDNLALTKEIVKIHINGSCAERANLPKDIATLMPVPARPASQQQSISASRVCVCVRPAANLLLSCCLKTAEFGQFVALSLIDELVQDLQTAGCQNNFAEAKEINNKIKSKSAVSTKPVGSFLNRKSLGSDGQGNLKTATASGSRSRRSMQPTTGNLRRSNSSENLLNKRGRKRRNSDSNSEGTLYIEREKRPRLPNPNDVIAETLEYSQDSLRSATDSEKKRVSFADPPVSREMGYEILTETSSPPRLEKLPPTRSPISRRENRKFTRTRLSQLTPGRMEIEVPVASPKVKLTTVLAEHPLEDSTATQSITPSTVTTLATSPSMQTSTSGNTSISEITSQSAVSSTAVTSVTEPSNSQDADIFGENEDCEVKAPLSQDDDQSAENNTSIKLDSINLSNINKSDNASSLEDTVDNEKLMTVTKHAESLPKRIACRGGYMQQQSDLSTVARRVEHGHGHSHSHSHAHGISRSHNRLSALVGNEEAEVEDTPGLRPHTPIKVAGNNGNAGSSNNVAAAVAVTTEHAPADHAHSDASQMNMRGVFLHVLSDALGSVIVVVSALIVWLTKWSGRFYIDPALSLLLVVLILKSVWPLLKDSALILLQTVPTHIQVDAIQQRLLENVDGVLAVHEFHVWQLAGDRIIASAHIRCRNLSEYMKIAEQVKEFFHNEGIHSTTIQPEFIDYQSNSHKEVTPHEDCVLDCPKTDKSCNQATCCGPSKQGRETPSPVETPNMCRQRNALTRSTNSLSGVGINVHELERGHLLSVTPTNTVSQMQPHSQLISPAV</sequence>
<evidence type="ECO:0000256" key="4">
    <source>
        <dbReference type="ARBA" id="ARBA00022692"/>
    </source>
</evidence>
<accession>A0A6H5I804</accession>
<dbReference type="OrthoDB" id="29444at2759"/>
<dbReference type="Pfam" id="PF16916">
    <property type="entry name" value="ZT_dimer"/>
    <property type="match status" value="1"/>
</dbReference>
<evidence type="ECO:0000313" key="13">
    <source>
        <dbReference type="EMBL" id="CAB0032836.1"/>
    </source>
</evidence>
<evidence type="ECO:0000256" key="7">
    <source>
        <dbReference type="ARBA" id="ARBA00023136"/>
    </source>
</evidence>
<feature type="coiled-coil region" evidence="8">
    <location>
        <begin position="46"/>
        <end position="220"/>
    </location>
</feature>
<dbReference type="AlphaFoldDB" id="A0A6H5I804"/>
<proteinExistence type="inferred from homology"/>
<feature type="compositionally biased region" description="Basic residues" evidence="9">
    <location>
        <begin position="741"/>
        <end position="754"/>
    </location>
</feature>
<feature type="compositionally biased region" description="Polar residues" evidence="9">
    <location>
        <begin position="434"/>
        <end position="448"/>
    </location>
</feature>
<evidence type="ECO:0000313" key="14">
    <source>
        <dbReference type="Proteomes" id="UP000479190"/>
    </source>
</evidence>
<evidence type="ECO:0008006" key="15">
    <source>
        <dbReference type="Google" id="ProtNLM"/>
    </source>
</evidence>
<feature type="region of interest" description="Disordered" evidence="9">
    <location>
        <begin position="602"/>
        <end position="647"/>
    </location>
</feature>
<dbReference type="InterPro" id="IPR058533">
    <property type="entry name" value="Cation_efflux_TM"/>
</dbReference>
<feature type="domain" description="Cation efflux protein transmembrane" evidence="11">
    <location>
        <begin position="814"/>
        <end position="885"/>
    </location>
</feature>
<keyword evidence="3" id="KW-0813">Transport</keyword>
<feature type="region of interest" description="Disordered" evidence="9">
    <location>
        <begin position="408"/>
        <end position="483"/>
    </location>
</feature>
<keyword evidence="14" id="KW-1185">Reference proteome</keyword>
<evidence type="ECO:0000256" key="3">
    <source>
        <dbReference type="ARBA" id="ARBA00022448"/>
    </source>
</evidence>
<dbReference type="GO" id="GO:0006882">
    <property type="term" value="P:intracellular zinc ion homeostasis"/>
    <property type="evidence" value="ECO:0007669"/>
    <property type="project" value="TreeGrafter"/>
</dbReference>
<keyword evidence="8" id="KW-0175">Coiled coil</keyword>
<keyword evidence="4 10" id="KW-0812">Transmembrane</keyword>
<organism evidence="13 14">
    <name type="scientific">Trichogramma brassicae</name>
    <dbReference type="NCBI Taxonomy" id="86971"/>
    <lineage>
        <taxon>Eukaryota</taxon>
        <taxon>Metazoa</taxon>
        <taxon>Ecdysozoa</taxon>
        <taxon>Arthropoda</taxon>
        <taxon>Hexapoda</taxon>
        <taxon>Insecta</taxon>
        <taxon>Pterygota</taxon>
        <taxon>Neoptera</taxon>
        <taxon>Endopterygota</taxon>
        <taxon>Hymenoptera</taxon>
        <taxon>Apocrita</taxon>
        <taxon>Proctotrupomorpha</taxon>
        <taxon>Chalcidoidea</taxon>
        <taxon>Trichogrammatidae</taxon>
        <taxon>Trichogramma</taxon>
    </lineage>
</organism>
<dbReference type="InterPro" id="IPR002524">
    <property type="entry name" value="Cation_efflux"/>
</dbReference>
<feature type="domain" description="Cation efflux protein cytoplasmic" evidence="12">
    <location>
        <begin position="891"/>
        <end position="962"/>
    </location>
</feature>
<feature type="coiled-coil region" evidence="8">
    <location>
        <begin position="247"/>
        <end position="294"/>
    </location>
</feature>
<evidence type="ECO:0000256" key="5">
    <source>
        <dbReference type="ARBA" id="ARBA00022833"/>
    </source>
</evidence>
<comment type="subcellular location">
    <subcellularLocation>
        <location evidence="1">Membrane</location>
        <topology evidence="1">Multi-pass membrane protein</topology>
    </subcellularLocation>
</comment>
<evidence type="ECO:0000256" key="8">
    <source>
        <dbReference type="SAM" id="Coils"/>
    </source>
</evidence>
<evidence type="ECO:0000256" key="2">
    <source>
        <dbReference type="ARBA" id="ARBA00008873"/>
    </source>
</evidence>
<feature type="transmembrane region" description="Helical" evidence="10">
    <location>
        <begin position="860"/>
        <end position="877"/>
    </location>
</feature>
<feature type="region of interest" description="Disordered" evidence="9">
    <location>
        <begin position="735"/>
        <end position="754"/>
    </location>
</feature>
<dbReference type="EMBL" id="CADCXV010000690">
    <property type="protein sequence ID" value="CAB0032836.1"/>
    <property type="molecule type" value="Genomic_DNA"/>
</dbReference>
<name>A0A6H5I804_9HYME</name>
<dbReference type="Pfam" id="PF01545">
    <property type="entry name" value="Cation_efflux"/>
    <property type="match status" value="1"/>
</dbReference>
<dbReference type="GO" id="GO:0005385">
    <property type="term" value="F:zinc ion transmembrane transporter activity"/>
    <property type="evidence" value="ECO:0007669"/>
    <property type="project" value="TreeGrafter"/>
</dbReference>